<dbReference type="InterPro" id="IPR003869">
    <property type="entry name" value="Polysac_CapD-like"/>
</dbReference>
<comment type="similarity">
    <text evidence="1">Belongs to the polysaccharide synthase family.</text>
</comment>
<sequence length="589" mass="65834">MLAFKIETGIILLAIAGLLASFITKSYSGIVRYTGIDDAIRIFYTSFLTVVISISVNLTYYYNAGLNLIPYSVIIISFFVSFLFLVYYRLLVKSVFSYVRNDLAKKNNVVIFGAGQIGMLAKQALDAEARGKSKVAAFFEDDYNKAGKAISGIPIYKSADLSVRIDQLDIAEVIIAVKHLTTERKDEIVELCISKKVKVRMVPSFDKWVKGEFQAGQIKEVNIEDLLGRDSIQLDNTNLLQAIKGRVICVTGASGSIGSELARQLIHYQPKQLVLVDQAESPLYELERELMNIKSPCRISFHLMDITNNERMRALFRDYKLEWVFHAAAYKHVPVMESNPAEAVSCNILGTKLLADLSVEFGVTKFVMISTDKAVNPTSIMGCSKRIAEIYVQSLNNHLQVLGGSHTMFVTTRFGNVLGSNGSVIPIFKKQIEAGGPITVTHPEVTRFFMTIPEACRLVLEAGTIGHGGEIFIFDMGKSVKIYDLAKKMVLLSGLDIGKDIDIVFTGLRDGEKLYEELLSSNEDTLPTHHPKILKARVREYEFTHVNSMIELLGDLITDANELKMVTLMKDLVPEYKSNYSKFEILDRH</sequence>
<dbReference type="PANTHER" id="PTHR43318">
    <property type="entry name" value="UDP-N-ACETYLGLUCOSAMINE 4,6-DEHYDRATASE"/>
    <property type="match status" value="1"/>
</dbReference>
<evidence type="ECO:0000256" key="2">
    <source>
        <dbReference type="SAM" id="Phobius"/>
    </source>
</evidence>
<keyword evidence="2" id="KW-0812">Transmembrane</keyword>
<dbReference type="AlphaFoldDB" id="A0A401U6J7"/>
<dbReference type="Pfam" id="PF02719">
    <property type="entry name" value="Polysacc_synt_2"/>
    <property type="match status" value="1"/>
</dbReference>
<keyword evidence="5" id="KW-1185">Reference proteome</keyword>
<evidence type="ECO:0000259" key="3">
    <source>
        <dbReference type="Pfam" id="PF02719"/>
    </source>
</evidence>
<evidence type="ECO:0000256" key="1">
    <source>
        <dbReference type="ARBA" id="ARBA00007430"/>
    </source>
</evidence>
<dbReference type="Proteomes" id="UP000288227">
    <property type="component" value="Unassembled WGS sequence"/>
</dbReference>
<accession>A0A401U6J7</accession>
<dbReference type="InterPro" id="IPR051203">
    <property type="entry name" value="Polysaccharide_Synthase-Rel"/>
</dbReference>
<dbReference type="EMBL" id="BHXQ01000001">
    <property type="protein sequence ID" value="GCC50584.1"/>
    <property type="molecule type" value="Genomic_DNA"/>
</dbReference>
<keyword evidence="2" id="KW-1133">Transmembrane helix</keyword>
<feature type="domain" description="Polysaccharide biosynthesis protein CapD-like" evidence="3">
    <location>
        <begin position="248"/>
        <end position="536"/>
    </location>
</feature>
<dbReference type="Pfam" id="PF13727">
    <property type="entry name" value="CoA_binding_3"/>
    <property type="match status" value="1"/>
</dbReference>
<reference evidence="4 5" key="1">
    <citation type="submission" date="2018-11" db="EMBL/GenBank/DDBJ databases">
        <title>Chryseotalea sanarue gen. nov., sp., nov., a member of the family Cytophagaceae, isolated from a brackish lake in Hamamatsu Japan.</title>
        <authorList>
            <person name="Maejima Y."/>
            <person name="Iino T."/>
            <person name="Muraguchi Y."/>
            <person name="Fukuda K."/>
            <person name="Ohkuma M."/>
            <person name="Moriuchi R."/>
            <person name="Dohra H."/>
            <person name="Kimbara K."/>
            <person name="Shintani M."/>
        </authorList>
    </citation>
    <scope>NUCLEOTIDE SEQUENCE [LARGE SCALE GENOMIC DNA]</scope>
    <source>
        <strain evidence="4 5">Ys</strain>
    </source>
</reference>
<organism evidence="4 5">
    <name type="scientific">Chryseotalea sanaruensis</name>
    <dbReference type="NCBI Taxonomy" id="2482724"/>
    <lineage>
        <taxon>Bacteria</taxon>
        <taxon>Pseudomonadati</taxon>
        <taxon>Bacteroidota</taxon>
        <taxon>Cytophagia</taxon>
        <taxon>Cytophagales</taxon>
        <taxon>Chryseotaleaceae</taxon>
        <taxon>Chryseotalea</taxon>
    </lineage>
</organism>
<dbReference type="PANTHER" id="PTHR43318:SF1">
    <property type="entry name" value="POLYSACCHARIDE BIOSYNTHESIS PROTEIN EPSC-RELATED"/>
    <property type="match status" value="1"/>
</dbReference>
<feature type="transmembrane region" description="Helical" evidence="2">
    <location>
        <begin position="42"/>
        <end position="62"/>
    </location>
</feature>
<keyword evidence="2" id="KW-0472">Membrane</keyword>
<dbReference type="Gene3D" id="3.40.50.720">
    <property type="entry name" value="NAD(P)-binding Rossmann-like Domain"/>
    <property type="match status" value="2"/>
</dbReference>
<feature type="transmembrane region" description="Helical" evidence="2">
    <location>
        <begin position="6"/>
        <end position="30"/>
    </location>
</feature>
<name>A0A401U6J7_9BACT</name>
<proteinExistence type="inferred from homology"/>
<dbReference type="CDD" id="cd05237">
    <property type="entry name" value="UDP_invert_4-6DH_SDR_e"/>
    <property type="match status" value="1"/>
</dbReference>
<dbReference type="SUPFAM" id="SSF51735">
    <property type="entry name" value="NAD(P)-binding Rossmann-fold domains"/>
    <property type="match status" value="2"/>
</dbReference>
<feature type="transmembrane region" description="Helical" evidence="2">
    <location>
        <begin position="68"/>
        <end position="90"/>
    </location>
</feature>
<comment type="caution">
    <text evidence="4">The sequence shown here is derived from an EMBL/GenBank/DDBJ whole genome shotgun (WGS) entry which is preliminary data.</text>
</comment>
<evidence type="ECO:0000313" key="5">
    <source>
        <dbReference type="Proteomes" id="UP000288227"/>
    </source>
</evidence>
<gene>
    <name evidence="4" type="ORF">SanaruYs_07990</name>
</gene>
<dbReference type="RefSeq" id="WP_246011834.1">
    <property type="nucleotide sequence ID" value="NZ_BHXQ01000001.1"/>
</dbReference>
<evidence type="ECO:0000313" key="4">
    <source>
        <dbReference type="EMBL" id="GCC50584.1"/>
    </source>
</evidence>
<dbReference type="InterPro" id="IPR036291">
    <property type="entry name" value="NAD(P)-bd_dom_sf"/>
</dbReference>
<protein>
    <submittedName>
        <fullName evidence="4">Polysaccharide biosynthesis protein</fullName>
    </submittedName>
</protein>